<accession>A0AAP0R9L0</accession>
<comment type="caution">
    <text evidence="1">The sequence shown here is derived from an EMBL/GenBank/DDBJ whole genome shotgun (WGS) entry which is preliminary data.</text>
</comment>
<protein>
    <submittedName>
        <fullName evidence="1">Uncharacterized protein</fullName>
    </submittedName>
</protein>
<dbReference type="AlphaFoldDB" id="A0AAP0R9L0"/>
<evidence type="ECO:0000313" key="1">
    <source>
        <dbReference type="EMBL" id="KAK9273016.1"/>
    </source>
</evidence>
<dbReference type="PANTHER" id="PTHR33168">
    <property type="entry name" value="STRESS INDUCED PROTEIN-RELATED"/>
    <property type="match status" value="1"/>
</dbReference>
<keyword evidence="2" id="KW-1185">Reference proteome</keyword>
<gene>
    <name evidence="1" type="ORF">L1049_017823</name>
</gene>
<name>A0AAP0R9L0_LIQFO</name>
<proteinExistence type="predicted"/>
<dbReference type="EMBL" id="JBBPBK010000012">
    <property type="protein sequence ID" value="KAK9273016.1"/>
    <property type="molecule type" value="Genomic_DNA"/>
</dbReference>
<sequence length="108" mass="12422">MGIRKWFNSGHETIRLGRPATMQSDHDGHAGWLSFWRKFKREKKRIFNPHQTPSMHGGAAVASYDPETYSMNFDRGMEWAEPDNLSRSFSARFAYPVRSSAQESGLLD</sequence>
<dbReference type="Proteomes" id="UP001415857">
    <property type="component" value="Unassembled WGS sequence"/>
</dbReference>
<evidence type="ECO:0000313" key="2">
    <source>
        <dbReference type="Proteomes" id="UP001415857"/>
    </source>
</evidence>
<reference evidence="1 2" key="1">
    <citation type="journal article" date="2024" name="Plant J.">
        <title>Genome sequences and population genomics reveal climatic adaptation and genomic divergence between two closely related sweetgum species.</title>
        <authorList>
            <person name="Xu W.Q."/>
            <person name="Ren C.Q."/>
            <person name="Zhang X.Y."/>
            <person name="Comes H.P."/>
            <person name="Liu X.H."/>
            <person name="Li Y.G."/>
            <person name="Kettle C.J."/>
            <person name="Jalonen R."/>
            <person name="Gaisberger H."/>
            <person name="Ma Y.Z."/>
            <person name="Qiu Y.X."/>
        </authorList>
    </citation>
    <scope>NUCLEOTIDE SEQUENCE [LARGE SCALE GENOMIC DNA]</scope>
    <source>
        <strain evidence="1">Hangzhou</strain>
    </source>
</reference>
<organism evidence="1 2">
    <name type="scientific">Liquidambar formosana</name>
    <name type="common">Formosan gum</name>
    <dbReference type="NCBI Taxonomy" id="63359"/>
    <lineage>
        <taxon>Eukaryota</taxon>
        <taxon>Viridiplantae</taxon>
        <taxon>Streptophyta</taxon>
        <taxon>Embryophyta</taxon>
        <taxon>Tracheophyta</taxon>
        <taxon>Spermatophyta</taxon>
        <taxon>Magnoliopsida</taxon>
        <taxon>eudicotyledons</taxon>
        <taxon>Gunneridae</taxon>
        <taxon>Pentapetalae</taxon>
        <taxon>Saxifragales</taxon>
        <taxon>Altingiaceae</taxon>
        <taxon>Liquidambar</taxon>
    </lineage>
</organism>